<organism evidence="2 3">
    <name type="scientific">Moniliophthora roreri (strain MCA 2997)</name>
    <name type="common">Cocoa frosty pod rot fungus</name>
    <name type="synonym">Crinipellis roreri</name>
    <dbReference type="NCBI Taxonomy" id="1381753"/>
    <lineage>
        <taxon>Eukaryota</taxon>
        <taxon>Fungi</taxon>
        <taxon>Dikarya</taxon>
        <taxon>Basidiomycota</taxon>
        <taxon>Agaricomycotina</taxon>
        <taxon>Agaricomycetes</taxon>
        <taxon>Agaricomycetidae</taxon>
        <taxon>Agaricales</taxon>
        <taxon>Marasmiineae</taxon>
        <taxon>Marasmiaceae</taxon>
        <taxon>Moniliophthora</taxon>
    </lineage>
</organism>
<keyword evidence="1" id="KW-0472">Membrane</keyword>
<dbReference type="STRING" id="1381753.V2WY66"/>
<dbReference type="OrthoDB" id="2756618at2759"/>
<sequence>MSRYLALDKAAFIELWVETVLYGINTVLFVGCLYVFRRSTQRRTRAYKFIIATVTTIYILCSAHVILDFVRAIIGFFDTPDGALAYYSQLWIRSSVSKHALFTAACCVADFFLVYRLFVIWSSRVQILLVPVILLLTAFACGIGTVRGFSHTRPGETVFYPVISNWAIPAYVLHLAFNSAVNGLITGRLWLFEREVSEALGREHGQKYKKIIVIFIESGILHTITLAVFMVLYLLKSNAALIVYGAFAQIVGMAPTLIIVRISLGVSIQDKESYQSSFGISTGRVSKLKFHQKEDEKEDEISFKDTGQGDVVERTVLPPPAGAIHLWEP</sequence>
<reference evidence="2 3" key="1">
    <citation type="journal article" date="2014" name="BMC Genomics">
        <title>Genome and secretome analysis of the hemibiotrophic fungal pathogen, Moniliophthora roreri, which causes frosty pod rot disease of cacao: mechanisms of the biotrophic and necrotrophic phases.</title>
        <authorList>
            <person name="Meinhardt L.W."/>
            <person name="Costa G.G.L."/>
            <person name="Thomazella D.P.T."/>
            <person name="Teixeira P.J.P.L."/>
            <person name="Carazzolle M.F."/>
            <person name="Schuster S.C."/>
            <person name="Carlson J.E."/>
            <person name="Guiltinan M.J."/>
            <person name="Mieczkowski P."/>
            <person name="Farmer A."/>
            <person name="Ramaraj T."/>
            <person name="Crozier J."/>
            <person name="Davis R.E."/>
            <person name="Shao J."/>
            <person name="Melnick R.L."/>
            <person name="Pereira G.A.G."/>
            <person name="Bailey B.A."/>
        </authorList>
    </citation>
    <scope>NUCLEOTIDE SEQUENCE [LARGE SCALE GENOMIC DNA]</scope>
    <source>
        <strain evidence="2 3">MCA 2997</strain>
    </source>
</reference>
<keyword evidence="1" id="KW-0812">Transmembrane</keyword>
<dbReference type="PROSITE" id="PS51257">
    <property type="entry name" value="PROKAR_LIPOPROTEIN"/>
    <property type="match status" value="1"/>
</dbReference>
<feature type="transmembrane region" description="Helical" evidence="1">
    <location>
        <begin position="166"/>
        <end position="191"/>
    </location>
</feature>
<keyword evidence="1" id="KW-1133">Transmembrane helix</keyword>
<name>V2WY66_MONRO</name>
<proteinExistence type="predicted"/>
<feature type="transmembrane region" description="Helical" evidence="1">
    <location>
        <begin position="49"/>
        <end position="76"/>
    </location>
</feature>
<gene>
    <name evidence="2" type="ORF">Moror_10534</name>
</gene>
<feature type="transmembrane region" description="Helical" evidence="1">
    <location>
        <begin position="20"/>
        <end position="37"/>
    </location>
</feature>
<feature type="transmembrane region" description="Helical" evidence="1">
    <location>
        <begin position="127"/>
        <end position="146"/>
    </location>
</feature>
<dbReference type="AlphaFoldDB" id="V2WY66"/>
<dbReference type="Proteomes" id="UP000017559">
    <property type="component" value="Unassembled WGS sequence"/>
</dbReference>
<accession>V2WY66</accession>
<feature type="transmembrane region" description="Helical" evidence="1">
    <location>
        <begin position="96"/>
        <end position="115"/>
    </location>
</feature>
<feature type="transmembrane region" description="Helical" evidence="1">
    <location>
        <begin position="241"/>
        <end position="264"/>
    </location>
</feature>
<feature type="transmembrane region" description="Helical" evidence="1">
    <location>
        <begin position="211"/>
        <end position="235"/>
    </location>
</feature>
<comment type="caution">
    <text evidence="2">The sequence shown here is derived from an EMBL/GenBank/DDBJ whole genome shotgun (WGS) entry which is preliminary data.</text>
</comment>
<dbReference type="EMBL" id="AWSO01000319">
    <property type="protein sequence ID" value="ESK91808.1"/>
    <property type="molecule type" value="Genomic_DNA"/>
</dbReference>
<evidence type="ECO:0000313" key="2">
    <source>
        <dbReference type="EMBL" id="ESK91808.1"/>
    </source>
</evidence>
<evidence type="ECO:0000313" key="3">
    <source>
        <dbReference type="Proteomes" id="UP000017559"/>
    </source>
</evidence>
<evidence type="ECO:0000256" key="1">
    <source>
        <dbReference type="SAM" id="Phobius"/>
    </source>
</evidence>
<protein>
    <submittedName>
        <fullName evidence="2">Uncharacterized protein</fullName>
    </submittedName>
</protein>
<dbReference type="HOGENOM" id="CLU_044614_3_1_1"/>
<keyword evidence="3" id="KW-1185">Reference proteome</keyword>
<dbReference type="KEGG" id="mrr:Moror_10534"/>